<gene>
    <name evidence="9" type="ORF">N0V84_005046</name>
</gene>
<dbReference type="EMBL" id="JAPEUR010000088">
    <property type="protein sequence ID" value="KAJ4321999.1"/>
    <property type="molecule type" value="Genomic_DNA"/>
</dbReference>
<dbReference type="Gene3D" id="3.30.60.90">
    <property type="match status" value="1"/>
</dbReference>
<feature type="domain" description="Nephrocystin 3-like N-terminal" evidence="8">
    <location>
        <begin position="112"/>
        <end position="270"/>
    </location>
</feature>
<dbReference type="CDD" id="cd02249">
    <property type="entry name" value="ZZ"/>
    <property type="match status" value="1"/>
</dbReference>
<evidence type="ECO:0000259" key="8">
    <source>
        <dbReference type="Pfam" id="PF24883"/>
    </source>
</evidence>
<dbReference type="Pfam" id="PF12796">
    <property type="entry name" value="Ank_2"/>
    <property type="match status" value="5"/>
</dbReference>
<sequence length="1589" mass="177004">MPGLADAVIEINGLFAESKVPCAAESSAFTLKEPETPIFAPYNATLGIPLERRFPEPSNTKYSDLKAYIKKIDKDINPTLEDKQYIRERSLLALASPVYPLKTGPSSNFLKDLPEYQAWLGNREPQILYIHGNHCVREAAEQVFYSLESDAESVQTRSLVLYFSFDRWDVRCDSIRDLIATFLAQIITHFPRLNQQLEFFFNQLQNERGWTETDLVQFFEWFRASDEVDEVGCVINYFDECTPASRKQFLDNFVHVSQNVETPWKVAVTSHRPGALTEELSGSFCVPIDLATSGLDSYTDNNIERDLESLVTFRPDLLSQDTKVQEELKPIEKLEPSVRHIIREQARLHGAWPEETSIQKLFTPLDLTQGKGQGHEALGEVLNWVLKRFPEQGILRRLFSWLLYSVRPLSVWELATILSFETCQDGSGMAPRASEVESLISKIQQWLTGIIEIDQNEVRFRHPRLRNFMAGEETTQMTAGEPRYLWEEIKETAHSDIAELCLKYLSRTRANIEQLLDETFLVSHESFETPTFADRTNLVSYALQAWTHHFSLSSSRQDLSITLSQSESQDLARTLAQGHWVFANQITKSVDLPETLFPIFAGLGLFEAVQPRDEQDVFRGLLEAARKGNVGVVQQMTGEHTLSADQLVKTLEAASYSGDEDLMLDLLNQIMSKTEAPDSIRWPPLLIYRAAWLGLDRFADKILELGCPPDPEVVWTQTLKASPLSQASRAGHAKTVRALVKHAANHKFTGGLYERTPLHLAAVEGHTEVARILLEEGKAEVDAPSDNKFTPLYLASVYGNYNTLELLLKKGADPNMGIPPGPADEFQRVPLVVASENGLEKCVRLLLDNGANPDICGPNGTALRWAACSGHLEVCNMLLAAGTDPKSHLLEIPILHQIFQNTPKDKLLDILDRFLELDLDLNAKDKSGSTALMFATYNWPIRIEDFKLAFLDDHVRLAALRKFLDHGADPDIPNNAGDYPLPCAVAREQYELVEHLLQRGANIDQADQHNITPAARAVEQPEILRLLLKNGANPDLGRRFGQTALMYSVDGGFTESLELLLEHNASVDMEYDGESQHWAGWTALRFAVTAVSGRSGMVRRLAEAGANLKHKANGLPMIRSAATGEYLQELLEFSARVDIDQGDDEEGLAAIHAHDTARENLIRLLNAGANIEAVSTRSRDTPLSAAATAIDGLARVKLLLERGASINRGSPWNGSPLCQACWKGEWETVKFLIEQGANVNQACDGLPGTPLQAIILRGEEPNTPSTEEMLRYLLDEEEHLHARPRESRADVTVQGGLLGFPINAAALRSTPNVINLILEKKGATVDVRDRMGRMPIHLAALNGIRNFEVMLENGGDINAKDKMGRTALHWAAQSGHAQVVEKIISMLSDKTAIDAPDIDGWTPLCWASRRPRSWLDEEHGSEIPQQKEVIKLLLENGANRAVLANVGDGKWTPLEIGRFSACSRECMALLAHGIVSDDASDGPEKNNDMGEPHKVKSRRGYYQNYWCDACEWDVRGFAYVCKTCTDVGFCSKCYRHVALLHPSDHEFDQRGPEFAGSDDEDGDDSDSDSDSDSDLDLDLDSGSESEGSG</sequence>
<dbReference type="PANTHER" id="PTHR24198">
    <property type="entry name" value="ANKYRIN REPEAT AND PROTEIN KINASE DOMAIN-CONTAINING PROTEIN"/>
    <property type="match status" value="1"/>
</dbReference>
<dbReference type="PANTHER" id="PTHR24198:SF165">
    <property type="entry name" value="ANKYRIN REPEAT-CONTAINING PROTEIN-RELATED"/>
    <property type="match status" value="1"/>
</dbReference>
<dbReference type="InterPro" id="IPR002110">
    <property type="entry name" value="Ankyrin_rpt"/>
</dbReference>
<dbReference type="Gene3D" id="1.25.40.20">
    <property type="entry name" value="Ankyrin repeat-containing domain"/>
    <property type="match status" value="4"/>
</dbReference>
<keyword evidence="5 6" id="KW-0040">ANK repeat</keyword>
<dbReference type="Pfam" id="PF00023">
    <property type="entry name" value="Ank"/>
    <property type="match status" value="1"/>
</dbReference>
<dbReference type="SUPFAM" id="SSF57850">
    <property type="entry name" value="RING/U-box"/>
    <property type="match status" value="1"/>
</dbReference>
<dbReference type="PROSITE" id="PS50088">
    <property type="entry name" value="ANK_REPEAT"/>
    <property type="match status" value="7"/>
</dbReference>
<feature type="repeat" description="ANK" evidence="6">
    <location>
        <begin position="787"/>
        <end position="815"/>
    </location>
</feature>
<dbReference type="InterPro" id="IPR043145">
    <property type="entry name" value="Znf_ZZ_sf"/>
</dbReference>
<evidence type="ECO:0000256" key="7">
    <source>
        <dbReference type="SAM" id="MobiDB-lite"/>
    </source>
</evidence>
<feature type="repeat" description="ANK" evidence="6">
    <location>
        <begin position="1212"/>
        <end position="1244"/>
    </location>
</feature>
<evidence type="ECO:0000256" key="4">
    <source>
        <dbReference type="ARBA" id="ARBA00022833"/>
    </source>
</evidence>
<evidence type="ECO:0000256" key="5">
    <source>
        <dbReference type="ARBA" id="ARBA00023043"/>
    </source>
</evidence>
<evidence type="ECO:0000313" key="10">
    <source>
        <dbReference type="Proteomes" id="UP001140502"/>
    </source>
</evidence>
<keyword evidence="1" id="KW-0479">Metal-binding</keyword>
<dbReference type="InterPro" id="IPR056884">
    <property type="entry name" value="NPHP3-like_N"/>
</dbReference>
<protein>
    <recommendedName>
        <fullName evidence="8">Nephrocystin 3-like N-terminal domain-containing protein</fullName>
    </recommendedName>
</protein>
<evidence type="ECO:0000256" key="6">
    <source>
        <dbReference type="PROSITE-ProRule" id="PRU00023"/>
    </source>
</evidence>
<keyword evidence="3" id="KW-0863">Zinc-finger</keyword>
<keyword evidence="4" id="KW-0862">Zinc</keyword>
<name>A0A9W8WEH3_9HYPO</name>
<organism evidence="9 10">
    <name type="scientific">Fusarium piperis</name>
    <dbReference type="NCBI Taxonomy" id="1435070"/>
    <lineage>
        <taxon>Eukaryota</taxon>
        <taxon>Fungi</taxon>
        <taxon>Dikarya</taxon>
        <taxon>Ascomycota</taxon>
        <taxon>Pezizomycotina</taxon>
        <taxon>Sordariomycetes</taxon>
        <taxon>Hypocreomycetidae</taxon>
        <taxon>Hypocreales</taxon>
        <taxon>Nectriaceae</taxon>
        <taxon>Fusarium</taxon>
        <taxon>Fusarium solani species complex</taxon>
    </lineage>
</organism>
<reference evidence="9" key="1">
    <citation type="submission" date="2022-10" db="EMBL/GenBank/DDBJ databases">
        <title>Tapping the CABI collections for fungal endophytes: first genome assemblies for Collariella, Neodidymelliopsis, Ascochyta clinopodiicola, Didymella pomorum, Didymosphaeria variabile, Neocosmospora piperis and Neocucurbitaria cava.</title>
        <authorList>
            <person name="Hill R."/>
        </authorList>
    </citation>
    <scope>NUCLEOTIDE SEQUENCE</scope>
    <source>
        <strain evidence="9">IMI 366586</strain>
    </source>
</reference>
<proteinExistence type="predicted"/>
<feature type="repeat" description="ANK" evidence="6">
    <location>
        <begin position="1040"/>
        <end position="1072"/>
    </location>
</feature>
<comment type="caution">
    <text evidence="9">The sequence shown here is derived from an EMBL/GenBank/DDBJ whole genome shotgun (WGS) entry which is preliminary data.</text>
</comment>
<evidence type="ECO:0000256" key="2">
    <source>
        <dbReference type="ARBA" id="ARBA00022737"/>
    </source>
</evidence>
<feature type="repeat" description="ANK" evidence="6">
    <location>
        <begin position="1363"/>
        <end position="1395"/>
    </location>
</feature>
<accession>A0A9W8WEH3</accession>
<feature type="repeat" description="ANK" evidence="6">
    <location>
        <begin position="753"/>
        <end position="777"/>
    </location>
</feature>
<keyword evidence="10" id="KW-1185">Reference proteome</keyword>
<dbReference type="GO" id="GO:0008270">
    <property type="term" value="F:zinc ion binding"/>
    <property type="evidence" value="ECO:0007669"/>
    <property type="project" value="UniProtKB-KW"/>
</dbReference>
<dbReference type="SMART" id="SM00248">
    <property type="entry name" value="ANK"/>
    <property type="match status" value="15"/>
</dbReference>
<feature type="region of interest" description="Disordered" evidence="7">
    <location>
        <begin position="1546"/>
        <end position="1589"/>
    </location>
</feature>
<dbReference type="Proteomes" id="UP001140502">
    <property type="component" value="Unassembled WGS sequence"/>
</dbReference>
<feature type="repeat" description="ANK" evidence="6">
    <location>
        <begin position="1331"/>
        <end position="1362"/>
    </location>
</feature>
<dbReference type="Pfam" id="PF24883">
    <property type="entry name" value="NPHP3_N"/>
    <property type="match status" value="1"/>
</dbReference>
<evidence type="ECO:0000256" key="1">
    <source>
        <dbReference type="ARBA" id="ARBA00022723"/>
    </source>
</evidence>
<feature type="compositionally biased region" description="Acidic residues" evidence="7">
    <location>
        <begin position="1556"/>
        <end position="1583"/>
    </location>
</feature>
<evidence type="ECO:0000256" key="3">
    <source>
        <dbReference type="ARBA" id="ARBA00022771"/>
    </source>
</evidence>
<dbReference type="PRINTS" id="PR01415">
    <property type="entry name" value="ANKYRIN"/>
</dbReference>
<evidence type="ECO:0000313" key="9">
    <source>
        <dbReference type="EMBL" id="KAJ4321999.1"/>
    </source>
</evidence>
<dbReference type="SUPFAM" id="SSF48403">
    <property type="entry name" value="Ankyrin repeat"/>
    <property type="match status" value="4"/>
</dbReference>
<dbReference type="PROSITE" id="PS50297">
    <property type="entry name" value="ANK_REP_REGION"/>
    <property type="match status" value="4"/>
</dbReference>
<dbReference type="InterPro" id="IPR036770">
    <property type="entry name" value="Ankyrin_rpt-contain_sf"/>
</dbReference>
<dbReference type="OrthoDB" id="341259at2759"/>
<feature type="repeat" description="ANK" evidence="6">
    <location>
        <begin position="976"/>
        <end position="1008"/>
    </location>
</feature>
<keyword evidence="2" id="KW-0677">Repeat</keyword>